<dbReference type="GO" id="GO:0005829">
    <property type="term" value="C:cytosol"/>
    <property type="evidence" value="ECO:0007669"/>
    <property type="project" value="TreeGrafter"/>
</dbReference>
<sequence length="696" mass="71937">MSLSIGIDIGGTFTDFALEWQRGETLLRHTLKLPTTPHAPEQAVLDGLPQLLGGVGALPRDVTRLVHGTTLATNALIERRGARTAFLTTDGFRDVLATGNESRAAQYELFYRKPAPLVPRRWRLPVGGRIGAAGQELAPLDEAAITRHAAEMAAGGIESIAVGYLHAYAAPAQERRTRDLLGALLPGVPVSLSSEVSPEIREYERFCTTVANAYVQPIVSAYLKRLEAGLRAQGFTVAMLLMLSSGGLATVETTMRFPVRLLESGPAGGAVFAARIARDAALPCALAFDMGGTTAKLCLLEDGVPRTDRVFEVDRSYRFAKGSGMPVRVPVVELVEIGAGGGSIARVDATGRLAVGPKSAGSEPGPACFGLGGNAPTVSDANLVLGRLAAAGFAGGRMMLDAGAAEAALLSLAPERAAEDLAIAVTEVVEAGMAAAARVHAAERGAGLEDRVLVAFGGGAPLHALRLARRLGVARVIIPQGAGVGSAFGFLWANPSYEAVRGYPGSVAALDMAALEAAFLALTAEAKRVVTPALPAAAPLQIRRSAQLRYRGQGQEVTVPLPVVAPGAAMLEAAFLDAYSAQYGAPIPGVAVDLVAIAVTVSGLPEASRPPPSATSVDTLPGTTTRSLRDPDDHAPIACRVLRRDALMPDAVASGPLLVVEDATTTVIPAGCTLHVDPRGHLVIDLPAALPGMLAA</sequence>
<evidence type="ECO:0000259" key="2">
    <source>
        <dbReference type="Pfam" id="PF01968"/>
    </source>
</evidence>
<keyword evidence="5" id="KW-1185">Reference proteome</keyword>
<gene>
    <name evidence="4" type="ORF">GCM10011320_33580</name>
</gene>
<dbReference type="RefSeq" id="WP_188968623.1">
    <property type="nucleotide sequence ID" value="NZ_BMKW01000008.1"/>
</dbReference>
<dbReference type="Proteomes" id="UP000661507">
    <property type="component" value="Unassembled WGS sequence"/>
</dbReference>
<dbReference type="AlphaFoldDB" id="A0A917KT96"/>
<dbReference type="SUPFAM" id="SSF53067">
    <property type="entry name" value="Actin-like ATPase domain"/>
    <property type="match status" value="1"/>
</dbReference>
<dbReference type="Pfam" id="PF01968">
    <property type="entry name" value="Hydantoinase_A"/>
    <property type="match status" value="1"/>
</dbReference>
<dbReference type="PANTHER" id="PTHR11365">
    <property type="entry name" value="5-OXOPROLINASE RELATED"/>
    <property type="match status" value="1"/>
</dbReference>
<feature type="compositionally biased region" description="Polar residues" evidence="1">
    <location>
        <begin position="614"/>
        <end position="626"/>
    </location>
</feature>
<evidence type="ECO:0000313" key="4">
    <source>
        <dbReference type="EMBL" id="GGJ23557.1"/>
    </source>
</evidence>
<reference evidence="4" key="1">
    <citation type="journal article" date="2014" name="Int. J. Syst. Evol. Microbiol.">
        <title>Complete genome sequence of Corynebacterium casei LMG S-19264T (=DSM 44701T), isolated from a smear-ripened cheese.</title>
        <authorList>
            <consortium name="US DOE Joint Genome Institute (JGI-PGF)"/>
            <person name="Walter F."/>
            <person name="Albersmeier A."/>
            <person name="Kalinowski J."/>
            <person name="Ruckert C."/>
        </authorList>
    </citation>
    <scope>NUCLEOTIDE SEQUENCE</scope>
    <source>
        <strain evidence="4">CGMCC 1.3617</strain>
    </source>
</reference>
<evidence type="ECO:0000313" key="5">
    <source>
        <dbReference type="Proteomes" id="UP000661507"/>
    </source>
</evidence>
<dbReference type="PANTHER" id="PTHR11365:SF23">
    <property type="entry name" value="HYPOTHETICAL 5-OXOPROLINASE (EUROFUNG)-RELATED"/>
    <property type="match status" value="1"/>
</dbReference>
<accession>A0A917KT96</accession>
<protein>
    <submittedName>
        <fullName evidence="4">Methylhydantoinase</fullName>
    </submittedName>
</protein>
<dbReference type="GO" id="GO:0017168">
    <property type="term" value="F:5-oxoprolinase (ATP-hydrolyzing) activity"/>
    <property type="evidence" value="ECO:0007669"/>
    <property type="project" value="TreeGrafter"/>
</dbReference>
<dbReference type="InterPro" id="IPR043129">
    <property type="entry name" value="ATPase_NBD"/>
</dbReference>
<evidence type="ECO:0000259" key="3">
    <source>
        <dbReference type="Pfam" id="PF05378"/>
    </source>
</evidence>
<feature type="region of interest" description="Disordered" evidence="1">
    <location>
        <begin position="605"/>
        <end position="632"/>
    </location>
</feature>
<dbReference type="GO" id="GO:0006749">
    <property type="term" value="P:glutathione metabolic process"/>
    <property type="evidence" value="ECO:0007669"/>
    <property type="project" value="TreeGrafter"/>
</dbReference>
<feature type="domain" description="Hydantoinase A/oxoprolinase" evidence="2">
    <location>
        <begin position="205"/>
        <end position="497"/>
    </location>
</feature>
<dbReference type="InterPro" id="IPR002821">
    <property type="entry name" value="Hydantoinase_A"/>
</dbReference>
<name>A0A917KT96_9PROT</name>
<organism evidence="4 5">
    <name type="scientific">Neoroseomonas lacus</name>
    <dbReference type="NCBI Taxonomy" id="287609"/>
    <lineage>
        <taxon>Bacteria</taxon>
        <taxon>Pseudomonadati</taxon>
        <taxon>Pseudomonadota</taxon>
        <taxon>Alphaproteobacteria</taxon>
        <taxon>Acetobacterales</taxon>
        <taxon>Acetobacteraceae</taxon>
        <taxon>Neoroseomonas</taxon>
    </lineage>
</organism>
<dbReference type="EMBL" id="BMKW01000008">
    <property type="protein sequence ID" value="GGJ23557.1"/>
    <property type="molecule type" value="Genomic_DNA"/>
</dbReference>
<proteinExistence type="predicted"/>
<feature type="domain" description="Hydantoinase/oxoprolinase N-terminal" evidence="3">
    <location>
        <begin position="5"/>
        <end position="181"/>
    </location>
</feature>
<reference evidence="4" key="2">
    <citation type="submission" date="2020-09" db="EMBL/GenBank/DDBJ databases">
        <authorList>
            <person name="Sun Q."/>
            <person name="Zhou Y."/>
        </authorList>
    </citation>
    <scope>NUCLEOTIDE SEQUENCE</scope>
    <source>
        <strain evidence="4">CGMCC 1.3617</strain>
    </source>
</reference>
<dbReference type="InterPro" id="IPR045079">
    <property type="entry name" value="Oxoprolinase-like"/>
</dbReference>
<evidence type="ECO:0000256" key="1">
    <source>
        <dbReference type="SAM" id="MobiDB-lite"/>
    </source>
</evidence>
<comment type="caution">
    <text evidence="4">The sequence shown here is derived from an EMBL/GenBank/DDBJ whole genome shotgun (WGS) entry which is preliminary data.</text>
</comment>
<dbReference type="Pfam" id="PF05378">
    <property type="entry name" value="Hydant_A_N"/>
    <property type="match status" value="1"/>
</dbReference>
<dbReference type="InterPro" id="IPR008040">
    <property type="entry name" value="Hydant_A_N"/>
</dbReference>